<dbReference type="EMBL" id="HF935806">
    <property type="protein sequence ID" value="CCX32297.1"/>
    <property type="molecule type" value="Genomic_DNA"/>
</dbReference>
<feature type="chain" id="PRO_5005375777" description="Secreted protein" evidence="1">
    <location>
        <begin position="18"/>
        <end position="82"/>
    </location>
</feature>
<evidence type="ECO:0000313" key="3">
    <source>
        <dbReference type="Proteomes" id="UP000018144"/>
    </source>
</evidence>
<accession>U4LL66</accession>
<evidence type="ECO:0000313" key="2">
    <source>
        <dbReference type="EMBL" id="CCX32297.1"/>
    </source>
</evidence>
<keyword evidence="1" id="KW-0732">Signal</keyword>
<sequence>MWYVQLGFAGFLAFWLRKPLGPNERWVGSTKVTQFTASRSRSRCSLLLADFVYDVALHQSAEAKRSSQCSQSYSFSMTPLVQ</sequence>
<name>U4LL66_PYROM</name>
<keyword evidence="3" id="KW-1185">Reference proteome</keyword>
<protein>
    <recommendedName>
        <fullName evidence="4">Secreted protein</fullName>
    </recommendedName>
</protein>
<proteinExistence type="predicted"/>
<evidence type="ECO:0000256" key="1">
    <source>
        <dbReference type="SAM" id="SignalP"/>
    </source>
</evidence>
<evidence type="ECO:0008006" key="4">
    <source>
        <dbReference type="Google" id="ProtNLM"/>
    </source>
</evidence>
<dbReference type="AlphaFoldDB" id="U4LL66"/>
<gene>
    <name evidence="2" type="ORF">PCON_12918</name>
</gene>
<feature type="signal peptide" evidence="1">
    <location>
        <begin position="1"/>
        <end position="17"/>
    </location>
</feature>
<reference evidence="2 3" key="1">
    <citation type="journal article" date="2013" name="PLoS Genet.">
        <title>The genome and development-dependent transcriptomes of Pyronema confluens: a window into fungal evolution.</title>
        <authorList>
            <person name="Traeger S."/>
            <person name="Altegoer F."/>
            <person name="Freitag M."/>
            <person name="Gabaldon T."/>
            <person name="Kempken F."/>
            <person name="Kumar A."/>
            <person name="Marcet-Houben M."/>
            <person name="Poggeler S."/>
            <person name="Stajich J.E."/>
            <person name="Nowrousian M."/>
        </authorList>
    </citation>
    <scope>NUCLEOTIDE SEQUENCE [LARGE SCALE GENOMIC DNA]</scope>
    <source>
        <strain evidence="3">CBS 100304</strain>
        <tissue evidence="2">Vegetative mycelium</tissue>
    </source>
</reference>
<dbReference type="Proteomes" id="UP000018144">
    <property type="component" value="Unassembled WGS sequence"/>
</dbReference>
<organism evidence="2 3">
    <name type="scientific">Pyronema omphalodes (strain CBS 100304)</name>
    <name type="common">Pyronema confluens</name>
    <dbReference type="NCBI Taxonomy" id="1076935"/>
    <lineage>
        <taxon>Eukaryota</taxon>
        <taxon>Fungi</taxon>
        <taxon>Dikarya</taxon>
        <taxon>Ascomycota</taxon>
        <taxon>Pezizomycotina</taxon>
        <taxon>Pezizomycetes</taxon>
        <taxon>Pezizales</taxon>
        <taxon>Pyronemataceae</taxon>
        <taxon>Pyronema</taxon>
    </lineage>
</organism>